<proteinExistence type="predicted"/>
<organism evidence="2 3">
    <name type="scientific">Georgenia thermotolerans</name>
    <dbReference type="NCBI Taxonomy" id="527326"/>
    <lineage>
        <taxon>Bacteria</taxon>
        <taxon>Bacillati</taxon>
        <taxon>Actinomycetota</taxon>
        <taxon>Actinomycetes</taxon>
        <taxon>Micrococcales</taxon>
        <taxon>Bogoriellaceae</taxon>
        <taxon>Georgenia</taxon>
    </lineage>
</organism>
<name>A0A7J5UJS3_9MICO</name>
<dbReference type="AlphaFoldDB" id="A0A7J5UJS3"/>
<dbReference type="OrthoDB" id="9912827at2"/>
<evidence type="ECO:0000256" key="1">
    <source>
        <dbReference type="SAM" id="MobiDB-lite"/>
    </source>
</evidence>
<protein>
    <submittedName>
        <fullName evidence="2">Uncharacterized protein</fullName>
    </submittedName>
</protein>
<feature type="region of interest" description="Disordered" evidence="1">
    <location>
        <begin position="142"/>
        <end position="163"/>
    </location>
</feature>
<evidence type="ECO:0000313" key="3">
    <source>
        <dbReference type="Proteomes" id="UP000451860"/>
    </source>
</evidence>
<sequence>MTEPVRVGDWVRVERTLYTDEQRLNGQEGRIVRVVAGDYPYTVELPDGRHVALRASEALLVRRGGEAEQGRARPVRRRGVPPDVGLQPLADAATAYVVVQQALDAAERTWRSLIKEAAGRGFSAEDIAAAAGVTPARVERILNDQAAATPRRRGPRPSGAAPG</sequence>
<gene>
    <name evidence="2" type="ORF">GB883_18895</name>
</gene>
<dbReference type="RefSeq" id="WP_152204784.1">
    <property type="nucleotide sequence ID" value="NZ_VUKF01000075.1"/>
</dbReference>
<evidence type="ECO:0000313" key="2">
    <source>
        <dbReference type="EMBL" id="KAE8762521.1"/>
    </source>
</evidence>
<dbReference type="Proteomes" id="UP000451860">
    <property type="component" value="Unassembled WGS sequence"/>
</dbReference>
<comment type="caution">
    <text evidence="2">The sequence shown here is derived from an EMBL/GenBank/DDBJ whole genome shotgun (WGS) entry which is preliminary data.</text>
</comment>
<reference evidence="2 3" key="1">
    <citation type="submission" date="2019-10" db="EMBL/GenBank/DDBJ databases">
        <title>Georgenia wutianyii sp. nov. and Georgenia yuyongxinii sp. nov. isolated from plateau pika (Ochotona curzoniae) in the Qinghai-Tibet plateau of China.</title>
        <authorList>
            <person name="Tian Z."/>
        </authorList>
    </citation>
    <scope>NUCLEOTIDE SEQUENCE [LARGE SCALE GENOMIC DNA]</scope>
    <source>
        <strain evidence="2 3">DSM 21501</strain>
    </source>
</reference>
<accession>A0A7J5UJS3</accession>
<keyword evidence="3" id="KW-1185">Reference proteome</keyword>
<dbReference type="EMBL" id="WHJE01000158">
    <property type="protein sequence ID" value="KAE8762521.1"/>
    <property type="molecule type" value="Genomic_DNA"/>
</dbReference>